<name>A0A518K5A6_9BACT</name>
<feature type="region of interest" description="Disordered" evidence="1">
    <location>
        <begin position="198"/>
        <end position="223"/>
    </location>
</feature>
<dbReference type="Gene3D" id="3.40.50.12780">
    <property type="entry name" value="N-terminal domain of ligase-like"/>
    <property type="match status" value="1"/>
</dbReference>
<dbReference type="AlphaFoldDB" id="A0A518K5A6"/>
<feature type="compositionally biased region" description="Gly residues" evidence="1">
    <location>
        <begin position="167"/>
        <end position="182"/>
    </location>
</feature>
<evidence type="ECO:0000313" key="3">
    <source>
        <dbReference type="EMBL" id="QDV72983.1"/>
    </source>
</evidence>
<dbReference type="GO" id="GO:0018861">
    <property type="term" value="F:4-chlorobenzoate-CoA ligase activity"/>
    <property type="evidence" value="ECO:0007669"/>
    <property type="project" value="UniProtKB-EC"/>
</dbReference>
<dbReference type="Pfam" id="PF00501">
    <property type="entry name" value="AMP-binding"/>
    <property type="match status" value="1"/>
</dbReference>
<protein>
    <submittedName>
        <fullName evidence="3">4-chlorobenzoate--CoA ligase</fullName>
        <ecNumber evidence="3">6.2.1.33</ecNumber>
    </submittedName>
</protein>
<gene>
    <name evidence="3" type="primary">fcbA2</name>
    <name evidence="3" type="ORF">Spa11_11700</name>
</gene>
<dbReference type="SUPFAM" id="SSF56801">
    <property type="entry name" value="Acetyl-CoA synthetase-like"/>
    <property type="match status" value="1"/>
</dbReference>
<accession>A0A518K5A6</accession>
<feature type="domain" description="AMP-dependent synthetase/ligase" evidence="2">
    <location>
        <begin position="16"/>
        <end position="389"/>
    </location>
</feature>
<dbReference type="EMBL" id="CP036349">
    <property type="protein sequence ID" value="QDV72983.1"/>
    <property type="molecule type" value="Genomic_DNA"/>
</dbReference>
<proteinExistence type="predicted"/>
<dbReference type="InterPro" id="IPR050237">
    <property type="entry name" value="ATP-dep_AMP-bd_enzyme"/>
</dbReference>
<dbReference type="PANTHER" id="PTHR43767">
    <property type="entry name" value="LONG-CHAIN-FATTY-ACID--COA LIGASE"/>
    <property type="match status" value="1"/>
</dbReference>
<dbReference type="Proteomes" id="UP000316426">
    <property type="component" value="Chromosome"/>
</dbReference>
<dbReference type="KEGG" id="bmei:Spa11_11700"/>
<dbReference type="InterPro" id="IPR020845">
    <property type="entry name" value="AMP-binding_CS"/>
</dbReference>
<feature type="region of interest" description="Disordered" evidence="1">
    <location>
        <begin position="159"/>
        <end position="183"/>
    </location>
</feature>
<dbReference type="InterPro" id="IPR042099">
    <property type="entry name" value="ANL_N_sf"/>
</dbReference>
<dbReference type="EC" id="6.2.1.33" evidence="3"/>
<evidence type="ECO:0000256" key="1">
    <source>
        <dbReference type="SAM" id="MobiDB-lite"/>
    </source>
</evidence>
<dbReference type="RefSeq" id="WP_145109194.1">
    <property type="nucleotide sequence ID" value="NZ_CP036349.1"/>
</dbReference>
<keyword evidence="3" id="KW-0436">Ligase</keyword>
<reference evidence="3 4" key="1">
    <citation type="submission" date="2019-02" db="EMBL/GenBank/DDBJ databases">
        <title>Deep-cultivation of Planctomycetes and their phenomic and genomic characterization uncovers novel biology.</title>
        <authorList>
            <person name="Wiegand S."/>
            <person name="Jogler M."/>
            <person name="Boedeker C."/>
            <person name="Pinto D."/>
            <person name="Vollmers J."/>
            <person name="Rivas-Marin E."/>
            <person name="Kohn T."/>
            <person name="Peeters S.H."/>
            <person name="Heuer A."/>
            <person name="Rast P."/>
            <person name="Oberbeckmann S."/>
            <person name="Bunk B."/>
            <person name="Jeske O."/>
            <person name="Meyerdierks A."/>
            <person name="Storesund J.E."/>
            <person name="Kallscheuer N."/>
            <person name="Luecker S."/>
            <person name="Lage O.M."/>
            <person name="Pohl T."/>
            <person name="Merkel B.J."/>
            <person name="Hornburger P."/>
            <person name="Mueller R.-W."/>
            <person name="Bruemmer F."/>
            <person name="Labrenz M."/>
            <person name="Spormann A.M."/>
            <person name="Op den Camp H."/>
            <person name="Overmann J."/>
            <person name="Amann R."/>
            <person name="Jetten M.S.M."/>
            <person name="Mascher T."/>
            <person name="Medema M.H."/>
            <person name="Devos D.P."/>
            <person name="Kaster A.-K."/>
            <person name="Ovreas L."/>
            <person name="Rohde M."/>
            <person name="Galperin M.Y."/>
            <person name="Jogler C."/>
        </authorList>
    </citation>
    <scope>NUCLEOTIDE SEQUENCE [LARGE SCALE GENOMIC DNA]</scope>
    <source>
        <strain evidence="3 4">Spa11</strain>
    </source>
</reference>
<dbReference type="PANTHER" id="PTHR43767:SF1">
    <property type="entry name" value="NONRIBOSOMAL PEPTIDE SYNTHASE PES1 (EUROFUNG)-RELATED"/>
    <property type="match status" value="1"/>
</dbReference>
<dbReference type="PROSITE" id="PS00455">
    <property type="entry name" value="AMP_BINDING"/>
    <property type="match status" value="1"/>
</dbReference>
<keyword evidence="4" id="KW-1185">Reference proteome</keyword>
<evidence type="ECO:0000259" key="2">
    <source>
        <dbReference type="Pfam" id="PF00501"/>
    </source>
</evidence>
<organism evidence="3 4">
    <name type="scientific">Botrimarina mediterranea</name>
    <dbReference type="NCBI Taxonomy" id="2528022"/>
    <lineage>
        <taxon>Bacteria</taxon>
        <taxon>Pseudomonadati</taxon>
        <taxon>Planctomycetota</taxon>
        <taxon>Planctomycetia</taxon>
        <taxon>Pirellulales</taxon>
        <taxon>Lacipirellulaceae</taxon>
        <taxon>Botrimarina</taxon>
    </lineage>
</organism>
<evidence type="ECO:0000313" key="4">
    <source>
        <dbReference type="Proteomes" id="UP000316426"/>
    </source>
</evidence>
<sequence length="661" mass="71010">MDRSLQPRMNVADRLAEAARERPDAIALAAAKPSSGWETITFGEIDRDATLAARGLAAMGVGPGKRIALLVKPSVEFVTLVFALLRTGATMVLVDAGLGRKNIVRCLASTEPDGFVAIPLGHALRVVKRKQFAKAKLNVTVGRRWFWGGETLASLRKLGQSTTPSPLGGGARGGGTVSGGGTSVCAPPGLNNEALKCRHDDGSVPPSPNPSLQGRGATDLPHTTATDPAAIVFTSGSTGPPKGVLYTHETFVTQCAMIQAEYNIRPGDIDLACFPLFGLFNVACGVTTVLPDMDFSRPASCDSKKILAAANKWKVTQAFASPAVWDRVSRYCESTGERIPTLKKILSCGAPVPVKVLRRTLACVHPDAQMHTPYGATEALPIATIEAQEILGETAAKTDAGAGVCVGKKFGTRDGGRGTRGNAEGGLRIADSMDGEPSTVVGGGDFEWRVIRITDTPIATIDETEELPTGEIGELIVRGPQVSSSYHFAHDPTASIASWSVHNVVAKIQDGDTIWHRMGDVGYFDAEGRFWYCGRKSQRVVTEQGTLHTECVENVFNKQPMVYRTALVGVVKRESRMPVVVYETFDPAQMLHRLPGPDYDALLAEIPSQLLELAASSEATRGIHTFLRHPKLPTDIRHNSKIRREELAIWAAKELAKRRKT</sequence>
<dbReference type="InterPro" id="IPR000873">
    <property type="entry name" value="AMP-dep_synth/lig_dom"/>
</dbReference>